<sequence>MGADIHLVVEACDTGQFVHPRGIAYFNWPRRTALFAAMTSLYGRACLIPARGFPEPASSMAYWHFGLAVIDDGDLDAALAMPSIPRSEAELALLERSSQPLNFLNDFISAPHHAYCSWLTLPEFRNAFANKNIVESDLSLECLSTMDMMANLEARGYRSRMVFWFDV</sequence>
<dbReference type="Proteomes" id="UP000621455">
    <property type="component" value="Unassembled WGS sequence"/>
</dbReference>
<dbReference type="RefSeq" id="WP_167088882.1">
    <property type="nucleotide sequence ID" value="NZ_WHJG01000023.1"/>
</dbReference>
<accession>A0ABX0N8R1</accession>
<organism evidence="1 2">
    <name type="scientific">Massilia frigida</name>
    <dbReference type="NCBI Taxonomy" id="2609281"/>
    <lineage>
        <taxon>Bacteria</taxon>
        <taxon>Pseudomonadati</taxon>
        <taxon>Pseudomonadota</taxon>
        <taxon>Betaproteobacteria</taxon>
        <taxon>Burkholderiales</taxon>
        <taxon>Oxalobacteraceae</taxon>
        <taxon>Telluria group</taxon>
        <taxon>Massilia</taxon>
    </lineage>
</organism>
<gene>
    <name evidence="1" type="ORF">F2P44_20035</name>
</gene>
<keyword evidence="2" id="KW-1185">Reference proteome</keyword>
<evidence type="ECO:0000313" key="1">
    <source>
        <dbReference type="EMBL" id="NHZ81549.1"/>
    </source>
</evidence>
<evidence type="ECO:0000313" key="2">
    <source>
        <dbReference type="Proteomes" id="UP000621455"/>
    </source>
</evidence>
<dbReference type="EMBL" id="WHJG01000023">
    <property type="protein sequence ID" value="NHZ81549.1"/>
    <property type="molecule type" value="Genomic_DNA"/>
</dbReference>
<name>A0ABX0N8R1_9BURK</name>
<comment type="caution">
    <text evidence="1">The sequence shown here is derived from an EMBL/GenBank/DDBJ whole genome shotgun (WGS) entry which is preliminary data.</text>
</comment>
<reference evidence="1 2" key="1">
    <citation type="submission" date="2019-10" db="EMBL/GenBank/DDBJ databases">
        <title>Taxonomy of Antarctic Massilia spp.: description of Massilia rubra sp. nov., Massilia aquatica sp. nov., Massilia mucilaginosa sp. nov., Massilia frigida sp. nov. isolated from streams, lakes and regoliths.</title>
        <authorList>
            <person name="Holochova P."/>
            <person name="Sedlacek I."/>
            <person name="Kralova S."/>
            <person name="Maslanova I."/>
            <person name="Busse H.-J."/>
            <person name="Stankova E."/>
            <person name="Vrbovska V."/>
            <person name="Kovarovic V."/>
            <person name="Bartak M."/>
            <person name="Svec P."/>
            <person name="Pantucek R."/>
        </authorList>
    </citation>
    <scope>NUCLEOTIDE SEQUENCE [LARGE SCALE GENOMIC DNA]</scope>
    <source>
        <strain evidence="1 2">CCM 8695</strain>
    </source>
</reference>
<proteinExistence type="predicted"/>
<protein>
    <submittedName>
        <fullName evidence="1">Uncharacterized protein</fullName>
    </submittedName>
</protein>